<evidence type="ECO:0000313" key="6">
    <source>
        <dbReference type="EMBL" id="MBB6428933.1"/>
    </source>
</evidence>
<dbReference type="SUPFAM" id="SSF88946">
    <property type="entry name" value="Sigma2 domain of RNA polymerase sigma factors"/>
    <property type="match status" value="1"/>
</dbReference>
<keyword evidence="4" id="KW-0804">Transcription</keyword>
<dbReference type="Gene3D" id="1.10.1740.10">
    <property type="match status" value="1"/>
</dbReference>
<dbReference type="InterPro" id="IPR013325">
    <property type="entry name" value="RNA_pol_sigma_r2"/>
</dbReference>
<evidence type="ECO:0000256" key="1">
    <source>
        <dbReference type="ARBA" id="ARBA00010641"/>
    </source>
</evidence>
<gene>
    <name evidence="6" type="ORF">HNQ40_000739</name>
</gene>
<comment type="similarity">
    <text evidence="1">Belongs to the sigma-70 factor family. ECF subfamily.</text>
</comment>
<dbReference type="InterPro" id="IPR013324">
    <property type="entry name" value="RNA_pol_sigma_r3/r4-like"/>
</dbReference>
<dbReference type="InterPro" id="IPR014284">
    <property type="entry name" value="RNA_pol_sigma-70_dom"/>
</dbReference>
<dbReference type="Gene3D" id="1.10.10.10">
    <property type="entry name" value="Winged helix-like DNA-binding domain superfamily/Winged helix DNA-binding domain"/>
    <property type="match status" value="1"/>
</dbReference>
<name>A0A7X0H444_9BACT</name>
<dbReference type="PANTHER" id="PTHR43133">
    <property type="entry name" value="RNA POLYMERASE ECF-TYPE SIGMA FACTO"/>
    <property type="match status" value="1"/>
</dbReference>
<dbReference type="PANTHER" id="PTHR43133:SF51">
    <property type="entry name" value="RNA POLYMERASE SIGMA FACTOR"/>
    <property type="match status" value="1"/>
</dbReference>
<accession>A0A7X0H444</accession>
<dbReference type="SUPFAM" id="SSF88659">
    <property type="entry name" value="Sigma3 and sigma4 domains of RNA polymerase sigma factors"/>
    <property type="match status" value="1"/>
</dbReference>
<dbReference type="GO" id="GO:0016987">
    <property type="term" value="F:sigma factor activity"/>
    <property type="evidence" value="ECO:0007669"/>
    <property type="project" value="UniProtKB-KW"/>
</dbReference>
<evidence type="ECO:0000256" key="4">
    <source>
        <dbReference type="ARBA" id="ARBA00023163"/>
    </source>
</evidence>
<dbReference type="NCBIfam" id="TIGR02937">
    <property type="entry name" value="sigma70-ECF"/>
    <property type="match status" value="1"/>
</dbReference>
<comment type="caution">
    <text evidence="6">The sequence shown here is derived from an EMBL/GenBank/DDBJ whole genome shotgun (WGS) entry which is preliminary data.</text>
</comment>
<keyword evidence="7" id="KW-1185">Reference proteome</keyword>
<dbReference type="AlphaFoldDB" id="A0A7X0H444"/>
<feature type="domain" description="RNA polymerase sigma-70 region 2" evidence="5">
    <location>
        <begin position="22"/>
        <end position="86"/>
    </location>
</feature>
<keyword evidence="2" id="KW-0805">Transcription regulation</keyword>
<evidence type="ECO:0000259" key="5">
    <source>
        <dbReference type="Pfam" id="PF04542"/>
    </source>
</evidence>
<proteinExistence type="inferred from homology"/>
<sequence length="543" mass="59564">MTDQQALQLYARHGDVEAFQHLVRTYQRLVYAACRRHLRDEADVEDAVQETFLKLAENAAKIRRNIAGWLHRCATNASISRIRRDATRRRHELAWVPTDNHEAERSQAIMAEVDAALEELRASDRELILSYYLKGGTQSDLADEQGISRSGLQHRLGRATERLRDVLAKRDVATSAVALTTFLVQDAALAQVPGTLGAGLMKLGLSGVGSGMAPGASASHALTTLLSGKLGWLGAAAVLTTAATIGVVSVTNERAPQPSSTATTLSVPQITVVEPAASGLPDPAFDRPLQPVLISGISDTLLQLAVKDDEVILYTRKPDIRWVYTIADNDPLAEPATIDLELVRIEGKGPISDQDRANIGKTRKAVYQFLNRGQCLIFYAGAFDGKRPRKIPKSFTENREAGQVLMASARSPEQAAASRQLQGDTTVYTLQGPWLLADQYYVMPAAERWQIFEVTNPEKPVGELEVKEWDVDSKPKRLGGVFTLATPQGKMVDSRKMIYEAGDDGVIRTAVYLKNSPFNGQYPKGFNDPREGLTLAMFVEYQP</sequence>
<reference evidence="6 7" key="1">
    <citation type="submission" date="2020-08" db="EMBL/GenBank/DDBJ databases">
        <title>Genomic Encyclopedia of Type Strains, Phase IV (KMG-IV): sequencing the most valuable type-strain genomes for metagenomic binning, comparative biology and taxonomic classification.</title>
        <authorList>
            <person name="Goeker M."/>
        </authorList>
    </citation>
    <scope>NUCLEOTIDE SEQUENCE [LARGE SCALE GENOMIC DNA]</scope>
    <source>
        <strain evidence="6 7">DSM 103725</strain>
    </source>
</reference>
<protein>
    <submittedName>
        <fullName evidence="6">RNA polymerase sigma factor (Sigma-70 family)</fullName>
    </submittedName>
</protein>
<evidence type="ECO:0000256" key="2">
    <source>
        <dbReference type="ARBA" id="ARBA00023015"/>
    </source>
</evidence>
<organism evidence="6 7">
    <name type="scientific">Algisphaera agarilytica</name>
    <dbReference type="NCBI Taxonomy" id="1385975"/>
    <lineage>
        <taxon>Bacteria</taxon>
        <taxon>Pseudomonadati</taxon>
        <taxon>Planctomycetota</taxon>
        <taxon>Phycisphaerae</taxon>
        <taxon>Phycisphaerales</taxon>
        <taxon>Phycisphaeraceae</taxon>
        <taxon>Algisphaera</taxon>
    </lineage>
</organism>
<dbReference type="GO" id="GO:0006352">
    <property type="term" value="P:DNA-templated transcription initiation"/>
    <property type="evidence" value="ECO:0007669"/>
    <property type="project" value="InterPro"/>
</dbReference>
<evidence type="ECO:0000256" key="3">
    <source>
        <dbReference type="ARBA" id="ARBA00023082"/>
    </source>
</evidence>
<dbReference type="InterPro" id="IPR007627">
    <property type="entry name" value="RNA_pol_sigma70_r2"/>
</dbReference>
<dbReference type="Pfam" id="PF04542">
    <property type="entry name" value="Sigma70_r2"/>
    <property type="match status" value="1"/>
</dbReference>
<dbReference type="RefSeq" id="WP_184676503.1">
    <property type="nucleotide sequence ID" value="NZ_JACHGY010000001.1"/>
</dbReference>
<dbReference type="Proteomes" id="UP000541810">
    <property type="component" value="Unassembled WGS sequence"/>
</dbReference>
<keyword evidence="3" id="KW-0731">Sigma factor</keyword>
<dbReference type="InterPro" id="IPR039425">
    <property type="entry name" value="RNA_pol_sigma-70-like"/>
</dbReference>
<dbReference type="InterPro" id="IPR036388">
    <property type="entry name" value="WH-like_DNA-bd_sf"/>
</dbReference>
<dbReference type="EMBL" id="JACHGY010000001">
    <property type="protein sequence ID" value="MBB6428933.1"/>
    <property type="molecule type" value="Genomic_DNA"/>
</dbReference>
<evidence type="ECO:0000313" key="7">
    <source>
        <dbReference type="Proteomes" id="UP000541810"/>
    </source>
</evidence>